<dbReference type="EnsemblProtists" id="EKX50406">
    <property type="protein sequence ID" value="EKX50406"/>
    <property type="gene ID" value="GUITHDRAFT_161782"/>
</dbReference>
<evidence type="ECO:0000313" key="2">
    <source>
        <dbReference type="EMBL" id="EKX50406.1"/>
    </source>
</evidence>
<reference evidence="4" key="2">
    <citation type="submission" date="2012-11" db="EMBL/GenBank/DDBJ databases">
        <authorList>
            <person name="Kuo A."/>
            <person name="Curtis B.A."/>
            <person name="Tanifuji G."/>
            <person name="Burki F."/>
            <person name="Gruber A."/>
            <person name="Irimia M."/>
            <person name="Maruyama S."/>
            <person name="Arias M.C."/>
            <person name="Ball S.G."/>
            <person name="Gile G.H."/>
            <person name="Hirakawa Y."/>
            <person name="Hopkins J.F."/>
            <person name="Rensing S.A."/>
            <person name="Schmutz J."/>
            <person name="Symeonidi A."/>
            <person name="Elias M."/>
            <person name="Eveleigh R.J."/>
            <person name="Herman E.K."/>
            <person name="Klute M.J."/>
            <person name="Nakayama T."/>
            <person name="Obornik M."/>
            <person name="Reyes-Prieto A."/>
            <person name="Armbrust E.V."/>
            <person name="Aves S.J."/>
            <person name="Beiko R.G."/>
            <person name="Coutinho P."/>
            <person name="Dacks J.B."/>
            <person name="Durnford D.G."/>
            <person name="Fast N.M."/>
            <person name="Green B.R."/>
            <person name="Grisdale C."/>
            <person name="Hempe F."/>
            <person name="Henrissat B."/>
            <person name="Hoppner M.P."/>
            <person name="Ishida K.-I."/>
            <person name="Kim E."/>
            <person name="Koreny L."/>
            <person name="Kroth P.G."/>
            <person name="Liu Y."/>
            <person name="Malik S.-B."/>
            <person name="Maier U.G."/>
            <person name="McRose D."/>
            <person name="Mock T."/>
            <person name="Neilson J.A."/>
            <person name="Onodera N.T."/>
            <person name="Poole A.M."/>
            <person name="Pritham E.J."/>
            <person name="Richards T.A."/>
            <person name="Rocap G."/>
            <person name="Roy S.W."/>
            <person name="Sarai C."/>
            <person name="Schaack S."/>
            <person name="Shirato S."/>
            <person name="Slamovits C.H."/>
            <person name="Spencer D.F."/>
            <person name="Suzuki S."/>
            <person name="Worden A.Z."/>
            <person name="Zauner S."/>
            <person name="Barry K."/>
            <person name="Bell C."/>
            <person name="Bharti A.K."/>
            <person name="Crow J.A."/>
            <person name="Grimwood J."/>
            <person name="Kramer R."/>
            <person name="Lindquist E."/>
            <person name="Lucas S."/>
            <person name="Salamov A."/>
            <person name="McFadden G.I."/>
            <person name="Lane C.E."/>
            <person name="Keeling P.J."/>
            <person name="Gray M.W."/>
            <person name="Grigoriev I.V."/>
            <person name="Archibald J.M."/>
        </authorList>
    </citation>
    <scope>NUCLEOTIDE SEQUENCE</scope>
    <source>
        <strain evidence="4">CCMP2712</strain>
    </source>
</reference>
<dbReference type="PaxDb" id="55529-EKX50406"/>
<keyword evidence="1" id="KW-0175">Coiled coil</keyword>
<dbReference type="HOGENOM" id="CLU_611711_0_0_1"/>
<dbReference type="GeneID" id="17307197"/>
<accession>L1JP96</accession>
<dbReference type="RefSeq" id="XP_005837386.1">
    <property type="nucleotide sequence ID" value="XM_005837329.1"/>
</dbReference>
<sequence>MEIEVGDDISLLEGEISAMEFRLSQLEQEKEKLAISRTVNANHIAALVQCHGSLSKQILQRFDSCATSESRMKECLHEVFKEVMDEKEYLKQVDGAVGDLKTFMDRNSMFLNTLVEAISLINDQTDKKSRTSVSCLDQLRKEAAYELARLQDCFVHSEIDKTDALVQLQQNLTLEKVLNEQIKKISSGDLEVDMPVNNSVEQSVVTKQNTINALNKDADTLRSEVESVLLNELKKSQGMSIREGDAEVRLEQSKENVLFLEKISSIAKLHVFCVELLRVVMQHRCEEQDRSLDSLQTVLQVLEVLSGLLLNAGSIFKFADVDKENQPTNKPENSAILTQYMSLRRKVDSQEQCQAESLSLFSRSAKDNDVRISAFKSLVWETTDKRKSPESSFVCVEDAMAELEKVKAKLETNLLKVGKLRSEPRPKLSDVFVDFFLNPQALIPRYDS</sequence>
<dbReference type="KEGG" id="gtt:GUITHDRAFT_161782"/>
<evidence type="ECO:0000313" key="3">
    <source>
        <dbReference type="EnsemblProtists" id="EKX50406"/>
    </source>
</evidence>
<reference evidence="2 4" key="1">
    <citation type="journal article" date="2012" name="Nature">
        <title>Algal genomes reveal evolutionary mosaicism and the fate of nucleomorphs.</title>
        <authorList>
            <consortium name="DOE Joint Genome Institute"/>
            <person name="Curtis B.A."/>
            <person name="Tanifuji G."/>
            <person name="Burki F."/>
            <person name="Gruber A."/>
            <person name="Irimia M."/>
            <person name="Maruyama S."/>
            <person name="Arias M.C."/>
            <person name="Ball S.G."/>
            <person name="Gile G.H."/>
            <person name="Hirakawa Y."/>
            <person name="Hopkins J.F."/>
            <person name="Kuo A."/>
            <person name="Rensing S.A."/>
            <person name="Schmutz J."/>
            <person name="Symeonidi A."/>
            <person name="Elias M."/>
            <person name="Eveleigh R.J."/>
            <person name="Herman E.K."/>
            <person name="Klute M.J."/>
            <person name="Nakayama T."/>
            <person name="Obornik M."/>
            <person name="Reyes-Prieto A."/>
            <person name="Armbrust E.V."/>
            <person name="Aves S.J."/>
            <person name="Beiko R.G."/>
            <person name="Coutinho P."/>
            <person name="Dacks J.B."/>
            <person name="Durnford D.G."/>
            <person name="Fast N.M."/>
            <person name="Green B.R."/>
            <person name="Grisdale C.J."/>
            <person name="Hempel F."/>
            <person name="Henrissat B."/>
            <person name="Hoppner M.P."/>
            <person name="Ishida K."/>
            <person name="Kim E."/>
            <person name="Koreny L."/>
            <person name="Kroth P.G."/>
            <person name="Liu Y."/>
            <person name="Malik S.B."/>
            <person name="Maier U.G."/>
            <person name="McRose D."/>
            <person name="Mock T."/>
            <person name="Neilson J.A."/>
            <person name="Onodera N.T."/>
            <person name="Poole A.M."/>
            <person name="Pritham E.J."/>
            <person name="Richards T.A."/>
            <person name="Rocap G."/>
            <person name="Roy S.W."/>
            <person name="Sarai C."/>
            <person name="Schaack S."/>
            <person name="Shirato S."/>
            <person name="Slamovits C.H."/>
            <person name="Spencer D.F."/>
            <person name="Suzuki S."/>
            <person name="Worden A.Z."/>
            <person name="Zauner S."/>
            <person name="Barry K."/>
            <person name="Bell C."/>
            <person name="Bharti A.K."/>
            <person name="Crow J.A."/>
            <person name="Grimwood J."/>
            <person name="Kramer R."/>
            <person name="Lindquist E."/>
            <person name="Lucas S."/>
            <person name="Salamov A."/>
            <person name="McFadden G.I."/>
            <person name="Lane C.E."/>
            <person name="Keeling P.J."/>
            <person name="Gray M.W."/>
            <person name="Grigoriev I.V."/>
            <person name="Archibald J.M."/>
        </authorList>
    </citation>
    <scope>NUCLEOTIDE SEQUENCE</scope>
    <source>
        <strain evidence="2 4">CCMP2712</strain>
    </source>
</reference>
<dbReference type="Proteomes" id="UP000011087">
    <property type="component" value="Unassembled WGS sequence"/>
</dbReference>
<keyword evidence="4" id="KW-1185">Reference proteome</keyword>
<feature type="coiled-coil region" evidence="1">
    <location>
        <begin position="204"/>
        <end position="231"/>
    </location>
</feature>
<proteinExistence type="predicted"/>
<dbReference type="AlphaFoldDB" id="L1JP96"/>
<evidence type="ECO:0000256" key="1">
    <source>
        <dbReference type="SAM" id="Coils"/>
    </source>
</evidence>
<organism evidence="2">
    <name type="scientific">Guillardia theta (strain CCMP2712)</name>
    <name type="common">Cryptophyte</name>
    <dbReference type="NCBI Taxonomy" id="905079"/>
    <lineage>
        <taxon>Eukaryota</taxon>
        <taxon>Cryptophyceae</taxon>
        <taxon>Pyrenomonadales</taxon>
        <taxon>Geminigeraceae</taxon>
        <taxon>Guillardia</taxon>
    </lineage>
</organism>
<gene>
    <name evidence="2" type="ORF">GUITHDRAFT_161782</name>
</gene>
<dbReference type="EMBL" id="JH992978">
    <property type="protein sequence ID" value="EKX50406.1"/>
    <property type="molecule type" value="Genomic_DNA"/>
</dbReference>
<reference evidence="3" key="3">
    <citation type="submission" date="2015-06" db="UniProtKB">
        <authorList>
            <consortium name="EnsemblProtists"/>
        </authorList>
    </citation>
    <scope>IDENTIFICATION</scope>
</reference>
<protein>
    <submittedName>
        <fullName evidence="2 3">Uncharacterized protein</fullName>
    </submittedName>
</protein>
<feature type="coiled-coil region" evidence="1">
    <location>
        <begin position="9"/>
        <end position="36"/>
    </location>
</feature>
<evidence type="ECO:0000313" key="4">
    <source>
        <dbReference type="Proteomes" id="UP000011087"/>
    </source>
</evidence>
<name>L1JP96_GUITC</name>